<dbReference type="GO" id="GO:0005634">
    <property type="term" value="C:nucleus"/>
    <property type="evidence" value="ECO:0007669"/>
    <property type="project" value="UniProtKB-SubCell"/>
</dbReference>
<feature type="compositionally biased region" description="Basic and acidic residues" evidence="23">
    <location>
        <begin position="85"/>
        <end position="114"/>
    </location>
</feature>
<keyword evidence="28" id="KW-1185">Reference proteome</keyword>
<reference evidence="28" key="2">
    <citation type="journal article" date="2013" name="G3 (Bethesda)">
        <title>Genomes of Ashbya fungi isolated from insects reveal four mating-type loci, numerous translocations, lack of transposons, and distinct gene duplications.</title>
        <authorList>
            <person name="Dietrich F.S."/>
            <person name="Voegeli S."/>
            <person name="Kuo S."/>
            <person name="Philippsen P."/>
        </authorList>
    </citation>
    <scope>GENOME REANNOTATION</scope>
    <source>
        <strain evidence="28">ATCC 10895 / CBS 109.51 / FGSC 9923 / NRRL Y-1056</strain>
    </source>
</reference>
<dbReference type="GO" id="GO:0017108">
    <property type="term" value="F:5'-flap endonuclease activity"/>
    <property type="evidence" value="ECO:0000318"/>
    <property type="project" value="GO_Central"/>
</dbReference>
<dbReference type="GO" id="GO:0005524">
    <property type="term" value="F:ATP binding"/>
    <property type="evidence" value="ECO:0007669"/>
    <property type="project" value="UniProtKB-KW"/>
</dbReference>
<keyword evidence="16" id="KW-0408">Iron</keyword>
<gene>
    <name evidence="27" type="ORF">AGOS_AEL218W</name>
</gene>
<dbReference type="GO" id="GO:0005737">
    <property type="term" value="C:cytoplasm"/>
    <property type="evidence" value="ECO:0000318"/>
    <property type="project" value="GO_Central"/>
</dbReference>
<dbReference type="HOGENOM" id="CLU_001666_2_1_1"/>
<dbReference type="GO" id="GO:0046872">
    <property type="term" value="F:metal ion binding"/>
    <property type="evidence" value="ECO:0007669"/>
    <property type="project" value="UniProtKB-KW"/>
</dbReference>
<dbReference type="Pfam" id="PF08696">
    <property type="entry name" value="Dna2"/>
    <property type="match status" value="1"/>
</dbReference>
<dbReference type="InParanoid" id="Q758I0"/>
<dbReference type="GO" id="GO:0071932">
    <property type="term" value="P:replication fork reversal"/>
    <property type="evidence" value="ECO:0000318"/>
    <property type="project" value="GO_Central"/>
</dbReference>
<feature type="region of interest" description="Disordered" evidence="23">
    <location>
        <begin position="320"/>
        <end position="363"/>
    </location>
</feature>
<evidence type="ECO:0000256" key="8">
    <source>
        <dbReference type="ARBA" id="ARBA00022722"/>
    </source>
</evidence>
<feature type="region of interest" description="Disordered" evidence="23">
    <location>
        <begin position="58"/>
        <end position="128"/>
    </location>
</feature>
<keyword evidence="19" id="KW-0234">DNA repair</keyword>
<evidence type="ECO:0000259" key="25">
    <source>
        <dbReference type="Pfam" id="PF13086"/>
    </source>
</evidence>
<evidence type="ECO:0000256" key="5">
    <source>
        <dbReference type="ARBA" id="ARBA00021516"/>
    </source>
</evidence>
<evidence type="ECO:0000259" key="24">
    <source>
        <dbReference type="Pfam" id="PF08696"/>
    </source>
</evidence>
<dbReference type="InterPro" id="IPR011604">
    <property type="entry name" value="PDDEXK-like_dom_sf"/>
</dbReference>
<dbReference type="InterPro" id="IPR050534">
    <property type="entry name" value="Coronavir_polyprotein_1ab"/>
</dbReference>
<evidence type="ECO:0000256" key="10">
    <source>
        <dbReference type="ARBA" id="ARBA00022741"/>
    </source>
</evidence>
<protein>
    <recommendedName>
        <fullName evidence="5">DNA replication ATP-dependent helicase/nuclease DNA2</fullName>
        <ecNumber evidence="4">3.6.4.12</ecNumber>
    </recommendedName>
</protein>
<dbReference type="EMBL" id="AE016818">
    <property type="protein sequence ID" value="AAS52467.1"/>
    <property type="molecule type" value="Genomic_DNA"/>
</dbReference>
<evidence type="ECO:0000256" key="18">
    <source>
        <dbReference type="ARBA" id="ARBA00023125"/>
    </source>
</evidence>
<dbReference type="PANTHER" id="PTHR43788:SF8">
    <property type="entry name" value="DNA-BINDING PROTEIN SMUBP-2"/>
    <property type="match status" value="1"/>
</dbReference>
<feature type="domain" description="DNA2/NAM7 helicase-like C-terminal" evidence="26">
    <location>
        <begin position="1237"/>
        <end position="1439"/>
    </location>
</feature>
<dbReference type="Gene3D" id="3.90.320.10">
    <property type="match status" value="1"/>
</dbReference>
<comment type="subcellular location">
    <subcellularLocation>
        <location evidence="2">Nucleus</location>
    </subcellularLocation>
</comment>
<keyword evidence="6" id="KW-0004">4Fe-4S</keyword>
<dbReference type="Gene3D" id="3.40.50.300">
    <property type="entry name" value="P-loop containing nucleotide triphosphate hydrolases"/>
    <property type="match status" value="2"/>
</dbReference>
<evidence type="ECO:0000256" key="15">
    <source>
        <dbReference type="ARBA" id="ARBA00022840"/>
    </source>
</evidence>
<dbReference type="OMA" id="NYCEAAI"/>
<dbReference type="InterPro" id="IPR027417">
    <property type="entry name" value="P-loop_NTPase"/>
</dbReference>
<evidence type="ECO:0000256" key="13">
    <source>
        <dbReference type="ARBA" id="ARBA00022801"/>
    </source>
</evidence>
<comment type="similarity">
    <text evidence="3">Belongs to the DNA2/NAM7 helicase family.</text>
</comment>
<comment type="cofactor">
    <cofactor evidence="1">
        <name>[4Fe-4S] cluster</name>
        <dbReference type="ChEBI" id="CHEBI:49883"/>
    </cofactor>
</comment>
<keyword evidence="15" id="KW-0067">ATP-binding</keyword>
<comment type="catalytic activity">
    <reaction evidence="22">
        <text>ATP + H2O = ADP + phosphate + H(+)</text>
        <dbReference type="Rhea" id="RHEA:13065"/>
        <dbReference type="ChEBI" id="CHEBI:15377"/>
        <dbReference type="ChEBI" id="CHEBI:15378"/>
        <dbReference type="ChEBI" id="CHEBI:30616"/>
        <dbReference type="ChEBI" id="CHEBI:43474"/>
        <dbReference type="ChEBI" id="CHEBI:456216"/>
        <dbReference type="EC" id="3.6.4.12"/>
    </reaction>
</comment>
<dbReference type="InterPro" id="IPR047187">
    <property type="entry name" value="SF1_C_Upf1"/>
</dbReference>
<evidence type="ECO:0000259" key="26">
    <source>
        <dbReference type="Pfam" id="PF13087"/>
    </source>
</evidence>
<keyword evidence="7" id="KW-0235">DNA replication</keyword>
<dbReference type="eggNOG" id="KOG1805">
    <property type="taxonomic scope" value="Eukaryota"/>
</dbReference>
<keyword evidence="11" id="KW-0255">Endonuclease</keyword>
<feature type="compositionally biased region" description="Low complexity" evidence="23">
    <location>
        <begin position="8"/>
        <end position="18"/>
    </location>
</feature>
<dbReference type="GO" id="GO:0016887">
    <property type="term" value="F:ATP hydrolysis activity"/>
    <property type="evidence" value="ECO:0007669"/>
    <property type="project" value="RHEA"/>
</dbReference>
<dbReference type="GO" id="GO:0051539">
    <property type="term" value="F:4 iron, 4 sulfur cluster binding"/>
    <property type="evidence" value="ECO:0007669"/>
    <property type="project" value="UniProtKB-KW"/>
</dbReference>
<dbReference type="CDD" id="cd18808">
    <property type="entry name" value="SF1_C_Upf1"/>
    <property type="match status" value="1"/>
</dbReference>
<evidence type="ECO:0000256" key="22">
    <source>
        <dbReference type="ARBA" id="ARBA00047995"/>
    </source>
</evidence>
<feature type="compositionally biased region" description="Low complexity" evidence="23">
    <location>
        <begin position="59"/>
        <end position="78"/>
    </location>
</feature>
<keyword evidence="17" id="KW-0411">Iron-sulfur</keyword>
<dbReference type="GO" id="GO:0003677">
    <property type="term" value="F:DNA binding"/>
    <property type="evidence" value="ECO:0007669"/>
    <property type="project" value="UniProtKB-KW"/>
</dbReference>
<evidence type="ECO:0000256" key="9">
    <source>
        <dbReference type="ARBA" id="ARBA00022723"/>
    </source>
</evidence>
<evidence type="ECO:0000256" key="3">
    <source>
        <dbReference type="ARBA" id="ARBA00007913"/>
    </source>
</evidence>
<feature type="domain" description="DNA2/NAM7 helicase helicase" evidence="25">
    <location>
        <begin position="1160"/>
        <end position="1227"/>
    </location>
</feature>
<reference evidence="27 28" key="1">
    <citation type="journal article" date="2004" name="Science">
        <title>The Ashbya gossypii genome as a tool for mapping the ancient Saccharomyces cerevisiae genome.</title>
        <authorList>
            <person name="Dietrich F.S."/>
            <person name="Voegeli S."/>
            <person name="Brachat S."/>
            <person name="Lerch A."/>
            <person name="Gates K."/>
            <person name="Steiner S."/>
            <person name="Mohr C."/>
            <person name="Pohlmann R."/>
            <person name="Luedi P."/>
            <person name="Choi S."/>
            <person name="Wing R.A."/>
            <person name="Flavier A."/>
            <person name="Gaffney T.D."/>
            <person name="Philippsen P."/>
        </authorList>
    </citation>
    <scope>NUCLEOTIDE SEQUENCE [LARGE SCALE GENOMIC DNA]</scope>
    <source>
        <strain evidence="28">ATCC 10895 / CBS 109.51 / FGSC 9923 / NRRL Y-1056</strain>
    </source>
</reference>
<dbReference type="GeneID" id="4620825"/>
<keyword evidence="13" id="KW-0378">Hydrolase</keyword>
<dbReference type="GO" id="GO:0017116">
    <property type="term" value="F:single-stranded DNA helicase activity"/>
    <property type="evidence" value="ECO:0007669"/>
    <property type="project" value="InterPro"/>
</dbReference>
<keyword evidence="9" id="KW-0479">Metal-binding</keyword>
<dbReference type="EC" id="3.6.4.12" evidence="4"/>
<dbReference type="GO" id="GO:0006281">
    <property type="term" value="P:DNA repair"/>
    <property type="evidence" value="ECO:0007669"/>
    <property type="project" value="UniProtKB-KW"/>
</dbReference>
<evidence type="ECO:0000256" key="20">
    <source>
        <dbReference type="ARBA" id="ARBA00023242"/>
    </source>
</evidence>
<evidence type="ECO:0000256" key="12">
    <source>
        <dbReference type="ARBA" id="ARBA00022763"/>
    </source>
</evidence>
<dbReference type="CDD" id="cd18041">
    <property type="entry name" value="DEXXQc_DNA2"/>
    <property type="match status" value="1"/>
</dbReference>
<evidence type="ECO:0000256" key="7">
    <source>
        <dbReference type="ARBA" id="ARBA00022705"/>
    </source>
</evidence>
<dbReference type="FunCoup" id="Q758I0">
    <property type="interactions" value="582"/>
</dbReference>
<dbReference type="InterPro" id="IPR041679">
    <property type="entry name" value="DNA2/NAM7-like_C"/>
</dbReference>
<feature type="compositionally biased region" description="Basic residues" evidence="23">
    <location>
        <begin position="36"/>
        <end position="45"/>
    </location>
</feature>
<keyword evidence="21" id="KW-0511">Multifunctional enzyme</keyword>
<organism evidence="27 28">
    <name type="scientific">Eremothecium gossypii (strain ATCC 10895 / CBS 109.51 / FGSC 9923 / NRRL Y-1056)</name>
    <name type="common">Yeast</name>
    <name type="synonym">Ashbya gossypii</name>
    <dbReference type="NCBI Taxonomy" id="284811"/>
    <lineage>
        <taxon>Eukaryota</taxon>
        <taxon>Fungi</taxon>
        <taxon>Dikarya</taxon>
        <taxon>Ascomycota</taxon>
        <taxon>Saccharomycotina</taxon>
        <taxon>Saccharomycetes</taxon>
        <taxon>Saccharomycetales</taxon>
        <taxon>Saccharomycetaceae</taxon>
        <taxon>Eremothecium</taxon>
    </lineage>
</organism>
<evidence type="ECO:0000256" key="4">
    <source>
        <dbReference type="ARBA" id="ARBA00012551"/>
    </source>
</evidence>
<keyword evidence="12" id="KW-0227">DNA damage</keyword>
<evidence type="ECO:0000256" key="19">
    <source>
        <dbReference type="ARBA" id="ARBA00023204"/>
    </source>
</evidence>
<name>Q758I0_EREGS</name>
<evidence type="ECO:0000256" key="21">
    <source>
        <dbReference type="ARBA" id="ARBA00023268"/>
    </source>
</evidence>
<dbReference type="InterPro" id="IPR026851">
    <property type="entry name" value="Dna2/JHS1_DEXXQ-box"/>
</dbReference>
<evidence type="ECO:0000256" key="16">
    <source>
        <dbReference type="ARBA" id="ARBA00023004"/>
    </source>
</evidence>
<evidence type="ECO:0000256" key="14">
    <source>
        <dbReference type="ARBA" id="ARBA00022806"/>
    </source>
</evidence>
<feature type="region of interest" description="Disordered" evidence="23">
    <location>
        <begin position="1"/>
        <end position="46"/>
    </location>
</feature>
<evidence type="ECO:0000256" key="17">
    <source>
        <dbReference type="ARBA" id="ARBA00023014"/>
    </source>
</evidence>
<keyword evidence="10" id="KW-0547">Nucleotide-binding</keyword>
<dbReference type="GO" id="GO:0003723">
    <property type="term" value="F:RNA binding"/>
    <property type="evidence" value="ECO:0000318"/>
    <property type="project" value="GO_Central"/>
</dbReference>
<evidence type="ECO:0000256" key="23">
    <source>
        <dbReference type="SAM" id="MobiDB-lite"/>
    </source>
</evidence>
<evidence type="ECO:0000313" key="27">
    <source>
        <dbReference type="EMBL" id="AAS52467.1"/>
    </source>
</evidence>
<dbReference type="Pfam" id="PF13087">
    <property type="entry name" value="AAA_12"/>
    <property type="match status" value="1"/>
</dbReference>
<dbReference type="KEGG" id="ago:AGOS_AEL218W"/>
<evidence type="ECO:0000256" key="2">
    <source>
        <dbReference type="ARBA" id="ARBA00004123"/>
    </source>
</evidence>
<feature type="region of interest" description="Disordered" evidence="23">
    <location>
        <begin position="245"/>
        <end position="294"/>
    </location>
</feature>
<sequence length="1471" mass="163754">MLTKGNKRSSSVSVSPQKSRSKSATEDGPSANLKPPTKKQNKKFSYKFAPVNNLSTLEAACSPSSPSSGRASAAGRAAEQQLRNAENDKENKTWLSGVKDRHSEESGSAKRDCHLGPASQYNGDGPSEEVIWMFSPGKQQRDPTPAEQVLPITIPDYSSGTDDVGPLNNQSSTPIMSSRFKTILSLPHFYSNDAHARANMSRRHIRTGTRSATATPNFESKASTRDIDDIINDIAGDYVVHQTQLPSSPMKVGDIQGESREPSANTSEDNVRDDPLQDNGRNTTPALHDITSSADDDDSLIDILTQNFSKPKTKQVIELQSVPEKHNTERSSSTGPFLSLASGLDSSSQLDPSDETSKAELLGSDANDDSLISYLEKKHVKGQPEVAVVPEPSKEPVGVQNDAMKDTANNTETEDLNRWQRLAMCGYKRKGLARLVVLSVKEFNILSNPRQKILTCLDSDGVKSTVIVRKPWVQMEFAPGDVIHIIEGKHSSNTRLLSDDKDPITGLINDNLLVQHPDLLLSATMIGNSIDCMRRAVLGAKIIEPGEPSIHITIGCIVHELLQEFLRYRLNHDSIDDDFIESALTEVIEKYKLSILMCNETADSVREIIEQFHLPNIRSFVADYVKESNSGCKVNVAGHSQKELLSISKAVDIEENIWSHMYGVKGFIDATVETSVGSSKRLLAPLEIKTGKYKHISHEAQGSIYTLLLSDRYDIPVDFHLMYYSKTNDFVKHPTSMVSLKHLLVLRNQLASKLKHNIAEIESRESLANLELHLPPLLKSSTCDTCHAKTHCMVINKLTENGSIEDSGLAGSEYDDLTGHLSKNLARYREFYQKYIGLLHLEESSLNSNSKEMFLMDSELREATSGRCISGLVIQEVSMVGDLYHYKFRRSSTSDVNVPMINSQLAVNESIYISDELGHFSLATGHVKDISDSYIVISCSRRFNLDNIRASGFSEDQQQVIESVLTETSLQHTNVTERLTYRVDKYEHAVGLSMSRFNILNLFLPEIDPDKEYVNANGDRIRLNKWHGGDGKTRRLLVEGQPPRFSKRPQFTYTPDETKFNKDQLKAIDKAIRCKDYALILGMPGTGKTTLIAEIIRILARNGKNVLLTSYTHSAVDNILLKLLDSELQIARLGYKHRVHPGVRHLVQSLEDVQTHEELVSSVDEFQVIATTCLGVNDSLLALRTKNFDYVILDEASQVSLPIALGPIRYGDRFLLVGDHYQLPPLVRNHIAKEDGLEDTLFQLLCDQHPSCMTELTLQYRMNEDIMALSNELIYDGKLKCGDRSVAERALRIEVPKSITQPWLREALNPCKRVIMINYDNIPSIRETADRDNIRNEGESRIVGLLVSGLLSCGASSADIGVMTLYRAQLRLLKSELAPHSSTLEVLTADQFQGRDKECVIISTVRCNPSLNAGALLRELRRVNVAMSRAKSKLILVCSLATISSVPQLQGFLRLLHRNGWVYTLSPSTYP</sequence>
<dbReference type="OrthoDB" id="6513042at2759"/>
<evidence type="ECO:0000313" key="28">
    <source>
        <dbReference type="Proteomes" id="UP000000591"/>
    </source>
</evidence>
<accession>Q758I0</accession>
<dbReference type="InterPro" id="IPR014808">
    <property type="entry name" value="DNA_replication_fac_Dna2_N"/>
</dbReference>
<keyword evidence="18" id="KW-0238">DNA-binding</keyword>
<dbReference type="Proteomes" id="UP000000591">
    <property type="component" value="Chromosome V"/>
</dbReference>
<dbReference type="FunFam" id="3.40.50.300:FF:000789">
    <property type="entry name" value="DNA replication ATP-dependent helicase/nuclease DNA2"/>
    <property type="match status" value="1"/>
</dbReference>
<keyword evidence="20" id="KW-0539">Nucleus</keyword>
<feature type="domain" description="DNA2/NAM7 helicase helicase" evidence="25">
    <location>
        <begin position="1059"/>
        <end position="1146"/>
    </location>
</feature>
<keyword evidence="14" id="KW-0347">Helicase</keyword>
<dbReference type="PANTHER" id="PTHR43788">
    <property type="entry name" value="DNA2/NAM7 HELICASE FAMILY MEMBER"/>
    <property type="match status" value="1"/>
</dbReference>
<feature type="domain" description="DNA replication factor Dna2 N-terminal" evidence="24">
    <location>
        <begin position="458"/>
        <end position="673"/>
    </location>
</feature>
<dbReference type="SUPFAM" id="SSF52540">
    <property type="entry name" value="P-loop containing nucleoside triphosphate hydrolases"/>
    <property type="match status" value="1"/>
</dbReference>
<dbReference type="InterPro" id="IPR041677">
    <property type="entry name" value="DNA2/NAM7_AAA_11"/>
</dbReference>
<evidence type="ECO:0000256" key="6">
    <source>
        <dbReference type="ARBA" id="ARBA00022485"/>
    </source>
</evidence>
<evidence type="ECO:0000256" key="1">
    <source>
        <dbReference type="ARBA" id="ARBA00001966"/>
    </source>
</evidence>
<dbReference type="RefSeq" id="NP_984643.1">
    <property type="nucleotide sequence ID" value="NM_209996.1"/>
</dbReference>
<proteinExistence type="inferred from homology"/>
<keyword evidence="8" id="KW-0540">Nuclease</keyword>
<dbReference type="Pfam" id="PF13086">
    <property type="entry name" value="AAA_11"/>
    <property type="match status" value="2"/>
</dbReference>
<evidence type="ECO:0000256" key="11">
    <source>
        <dbReference type="ARBA" id="ARBA00022759"/>
    </source>
</evidence>
<dbReference type="STRING" id="284811.Q758I0"/>